<protein>
    <submittedName>
        <fullName evidence="1">Uncharacterized protein</fullName>
    </submittedName>
</protein>
<sequence length="68" mass="7783">MCCRRNIKSHHQLLVVVIGKSWILVSSVPFVFRSIVNSLHSVLHVIRIYSKIAKLNGMKSADYESIME</sequence>
<accession>A0A132ADI0</accession>
<proteinExistence type="predicted"/>
<dbReference type="EMBL" id="JXLN01013060">
    <property type="protein sequence ID" value="KPM09048.1"/>
    <property type="molecule type" value="Genomic_DNA"/>
</dbReference>
<evidence type="ECO:0000313" key="2">
    <source>
        <dbReference type="Proteomes" id="UP000616769"/>
    </source>
</evidence>
<reference evidence="1 2" key="1">
    <citation type="journal article" date="2015" name="Parasit. Vectors">
        <title>Draft genome of the scabies mite.</title>
        <authorList>
            <person name="Rider S.D.Jr."/>
            <person name="Morgan M.S."/>
            <person name="Arlian L.G."/>
        </authorList>
    </citation>
    <scope>NUCLEOTIDE SEQUENCE [LARGE SCALE GENOMIC DNA]</scope>
    <source>
        <strain evidence="1">Arlian Lab</strain>
    </source>
</reference>
<evidence type="ECO:0000313" key="1">
    <source>
        <dbReference type="EMBL" id="KPM09048.1"/>
    </source>
</evidence>
<organism evidence="1 2">
    <name type="scientific">Sarcoptes scabiei</name>
    <name type="common">Itch mite</name>
    <name type="synonym">Acarus scabiei</name>
    <dbReference type="NCBI Taxonomy" id="52283"/>
    <lineage>
        <taxon>Eukaryota</taxon>
        <taxon>Metazoa</taxon>
        <taxon>Ecdysozoa</taxon>
        <taxon>Arthropoda</taxon>
        <taxon>Chelicerata</taxon>
        <taxon>Arachnida</taxon>
        <taxon>Acari</taxon>
        <taxon>Acariformes</taxon>
        <taxon>Sarcoptiformes</taxon>
        <taxon>Astigmata</taxon>
        <taxon>Psoroptidia</taxon>
        <taxon>Sarcoptoidea</taxon>
        <taxon>Sarcoptidae</taxon>
        <taxon>Sarcoptinae</taxon>
        <taxon>Sarcoptes</taxon>
    </lineage>
</organism>
<dbReference type="Proteomes" id="UP000616769">
    <property type="component" value="Unassembled WGS sequence"/>
</dbReference>
<dbReference type="AlphaFoldDB" id="A0A132ADI0"/>
<comment type="caution">
    <text evidence="1">The sequence shown here is derived from an EMBL/GenBank/DDBJ whole genome shotgun (WGS) entry which is preliminary data.</text>
</comment>
<name>A0A132ADI0_SARSC</name>
<dbReference type="VEuPathDB" id="VectorBase:SSCA004142"/>
<gene>
    <name evidence="1" type="ORF">QR98_0075780</name>
</gene>